<protein>
    <submittedName>
        <fullName evidence="1">Uncharacterized protein</fullName>
    </submittedName>
</protein>
<evidence type="ECO:0000313" key="1">
    <source>
        <dbReference type="EMBL" id="KAI3354013.1"/>
    </source>
</evidence>
<accession>A0ACB8VFJ1</accession>
<comment type="caution">
    <text evidence="1">The sequence shown here is derived from an EMBL/GenBank/DDBJ whole genome shotgun (WGS) entry which is preliminary data.</text>
</comment>
<proteinExistence type="predicted"/>
<dbReference type="EMBL" id="CM041552">
    <property type="protein sequence ID" value="KAI3354013.1"/>
    <property type="molecule type" value="Genomic_DNA"/>
</dbReference>
<keyword evidence="2" id="KW-1185">Reference proteome</keyword>
<feature type="non-terminal residue" evidence="1">
    <location>
        <position position="1"/>
    </location>
</feature>
<dbReference type="Proteomes" id="UP000831701">
    <property type="component" value="Chromosome 22"/>
</dbReference>
<name>A0ACB8VFJ1_9TELE</name>
<sequence>VCFLAAANRDRRRRRRRRDRSEGGGEEEEEEREEEEEEEEEGGGWGNEKGEAMIGRRGSGPESKGERRKWRWRREWLSWKEWEMRVYDTVSASSNMDMEDRVSHLEQKLQLQEDEIQLLKAALADALRRLGYCEEQSQGTQPGGVHSAGRRPLSTTASAPPTKVRQLLQALPSRPLSNGYVQQKRLLSSPSSPKKEVLQSIKRKSMSTERLTLVRREMGAESRSRTTSSSSSSGGKSKSKECTFNAEDGYVRMFLRGRPVTMHLPDEQRESYSLDQKVALPSRKLKLQWVYPSDSGGGDTQMYGYRGRDCRSNLYLLPTGEIVYFNASVVVLYNTEEQQQRHYLGHNDDVKCLSVHPDMVTIATGQVAGNSKDGKLLAPHVRVWDSVSLNTLHVIGMGVFDRAVTCVAFSKSNGGAFLCAVDDANDHILSVWNWQKEKQLADVKCSNDSVLAAVFHPMDANLIVTCGKSHINFWTMEGNTLTKKQGLFEKHEKPKYVLCVAFAENGDAITGDSSGNIYVWAKGGNRISQQVSGAHEGGIFSVCVLKDGTMVSGGGKDRKVVLWDHNYRKQAEMEVREAKCLSKVGESLGPVRALAEGKPGELFIGTTKNAIIRAAFPDTLTPIVQHTALSGALNKTSHVFQGHTDELWGLDVHPSMEQFVTCSQDKQVHLWDTNSHQPLWSKTIEDPGRSAGFHPSGAVLAVGTMTGRWLVLDTDTRDLVSMHTDGNEIISNIKYSPDGNFLAIASHDNFVYIYAVMENGRKYSRVGKCTGHSSFVTHLDWSKDSQYLVTNSGDYEILFWEASSGKHVTSMDTVRNLEWATSTCTLGFKPTPSVGIWPDGADGTDINAVCRSHDGSLLASADDFGKVHLFSFPCSQPRAPSHEYGGHSSHVTNVAFLHDDSHLISTGGKDTSILQWVVA</sequence>
<organism evidence="1 2">
    <name type="scientific">Scortum barcoo</name>
    <name type="common">barcoo grunter</name>
    <dbReference type="NCBI Taxonomy" id="214431"/>
    <lineage>
        <taxon>Eukaryota</taxon>
        <taxon>Metazoa</taxon>
        <taxon>Chordata</taxon>
        <taxon>Craniata</taxon>
        <taxon>Vertebrata</taxon>
        <taxon>Euteleostomi</taxon>
        <taxon>Actinopterygii</taxon>
        <taxon>Neopterygii</taxon>
        <taxon>Teleostei</taxon>
        <taxon>Neoteleostei</taxon>
        <taxon>Acanthomorphata</taxon>
        <taxon>Eupercaria</taxon>
        <taxon>Centrarchiformes</taxon>
        <taxon>Terapontoidei</taxon>
        <taxon>Terapontidae</taxon>
        <taxon>Scortum</taxon>
    </lineage>
</organism>
<gene>
    <name evidence="1" type="ORF">L3Q82_018570</name>
</gene>
<evidence type="ECO:0000313" key="2">
    <source>
        <dbReference type="Proteomes" id="UP000831701"/>
    </source>
</evidence>
<reference evidence="1" key="1">
    <citation type="submission" date="2022-04" db="EMBL/GenBank/DDBJ databases">
        <title>Jade perch genome.</title>
        <authorList>
            <person name="Chao B."/>
        </authorList>
    </citation>
    <scope>NUCLEOTIDE SEQUENCE</scope>
    <source>
        <strain evidence="1">CB-2022</strain>
    </source>
</reference>